<dbReference type="InterPro" id="IPR002104">
    <property type="entry name" value="Integrase_catalytic"/>
</dbReference>
<dbReference type="InterPro" id="IPR013762">
    <property type="entry name" value="Integrase-like_cat_sf"/>
</dbReference>
<evidence type="ECO:0000256" key="5">
    <source>
        <dbReference type="PROSITE-ProRule" id="PRU01248"/>
    </source>
</evidence>
<dbReference type="Proteomes" id="UP000527352">
    <property type="component" value="Unassembled WGS sequence"/>
</dbReference>
<gene>
    <name evidence="8" type="ORF">HGO26_05225</name>
</gene>
<dbReference type="PANTHER" id="PTHR30629:SF2">
    <property type="entry name" value="PROPHAGE INTEGRASE INTS-RELATED"/>
    <property type="match status" value="1"/>
</dbReference>
<keyword evidence="3 5" id="KW-0238">DNA-binding</keyword>
<evidence type="ECO:0000313" key="9">
    <source>
        <dbReference type="Proteomes" id="UP000527352"/>
    </source>
</evidence>
<sequence length="404" mass="45848">MSLSDNWLRAINGKPYLEKPELADRDGLSVRITPAGTITWQYRFRIDNQPGRLTLGRYPDLKLADARKLIPELRNSVANNIDPRVFWKQRNTFAGQTTLRDCCEQFLSARSAALKPGTVATYQSCFRAHLYDAFADRKVESITLGEWIDFFDKKAIHSRVTAGAILKQLKTVLSWSVRRQMISLVDVLQLRVSDVGSAPKVGSRVLTILECGKIIRELDKCRATKAVTNAIKACLLTGARISEILKSKRADFDLESMVWTFPINNSKTNLPIRRPISPALFDILQEQWNLYNSLWSFPAANDLKRPGNIASENKLVRKIKPRLEIPDWRIQDFRRTLSTRMSEAGVLPHVTEKMLGHLLGGVMAVYNKHDWLDDQAVAYEQWTNKLKLAALGDSKIVVLEKLSC</sequence>
<protein>
    <submittedName>
        <fullName evidence="8">Site-specific integrase</fullName>
    </submittedName>
</protein>
<evidence type="ECO:0000259" key="6">
    <source>
        <dbReference type="PROSITE" id="PS51898"/>
    </source>
</evidence>
<dbReference type="PROSITE" id="PS51898">
    <property type="entry name" value="TYR_RECOMBINASE"/>
    <property type="match status" value="1"/>
</dbReference>
<evidence type="ECO:0000259" key="7">
    <source>
        <dbReference type="PROSITE" id="PS51900"/>
    </source>
</evidence>
<dbReference type="PROSITE" id="PS51900">
    <property type="entry name" value="CB"/>
    <property type="match status" value="1"/>
</dbReference>
<comment type="similarity">
    <text evidence="1">Belongs to the 'phage' integrase family.</text>
</comment>
<evidence type="ECO:0000256" key="4">
    <source>
        <dbReference type="ARBA" id="ARBA00023172"/>
    </source>
</evidence>
<organism evidence="8 9">
    <name type="scientific">Shewanella oncorhynchi</name>
    <dbReference type="NCBI Taxonomy" id="2726434"/>
    <lineage>
        <taxon>Bacteria</taxon>
        <taxon>Pseudomonadati</taxon>
        <taxon>Pseudomonadota</taxon>
        <taxon>Gammaproteobacteria</taxon>
        <taxon>Alteromonadales</taxon>
        <taxon>Shewanellaceae</taxon>
        <taxon>Shewanella</taxon>
    </lineage>
</organism>
<feature type="domain" description="Tyr recombinase" evidence="6">
    <location>
        <begin position="204"/>
        <end position="380"/>
    </location>
</feature>
<comment type="caution">
    <text evidence="8">The sequence shown here is derived from an EMBL/GenBank/DDBJ whole genome shotgun (WGS) entry which is preliminary data.</text>
</comment>
<dbReference type="SUPFAM" id="SSF56349">
    <property type="entry name" value="DNA breaking-rejoining enzymes"/>
    <property type="match status" value="1"/>
</dbReference>
<keyword evidence="9" id="KW-1185">Reference proteome</keyword>
<dbReference type="EMBL" id="JABAEB010000003">
    <property type="protein sequence ID" value="NLQ22283.1"/>
    <property type="molecule type" value="Genomic_DNA"/>
</dbReference>
<dbReference type="Gene3D" id="1.10.443.10">
    <property type="entry name" value="Intergrase catalytic core"/>
    <property type="match status" value="1"/>
</dbReference>
<dbReference type="InterPro" id="IPR010998">
    <property type="entry name" value="Integrase_recombinase_N"/>
</dbReference>
<name>A0ABX1KJD4_9GAMM</name>
<dbReference type="InterPro" id="IPR050808">
    <property type="entry name" value="Phage_Integrase"/>
</dbReference>
<dbReference type="Gene3D" id="1.10.150.130">
    <property type="match status" value="1"/>
</dbReference>
<evidence type="ECO:0000256" key="2">
    <source>
        <dbReference type="ARBA" id="ARBA00022908"/>
    </source>
</evidence>
<dbReference type="CDD" id="cd00801">
    <property type="entry name" value="INT_P4_C"/>
    <property type="match status" value="1"/>
</dbReference>
<dbReference type="InterPro" id="IPR025166">
    <property type="entry name" value="Integrase_DNA_bind_dom"/>
</dbReference>
<evidence type="ECO:0000256" key="1">
    <source>
        <dbReference type="ARBA" id="ARBA00008857"/>
    </source>
</evidence>
<dbReference type="InterPro" id="IPR038488">
    <property type="entry name" value="Integrase_DNA-bd_sf"/>
</dbReference>
<dbReference type="PANTHER" id="PTHR30629">
    <property type="entry name" value="PROPHAGE INTEGRASE"/>
    <property type="match status" value="1"/>
</dbReference>
<dbReference type="InterPro" id="IPR011010">
    <property type="entry name" value="DNA_brk_join_enz"/>
</dbReference>
<accession>A0ABX1KJD4</accession>
<dbReference type="RefSeq" id="WP_168823710.1">
    <property type="nucleotide sequence ID" value="NZ_JABAEB010000003.1"/>
</dbReference>
<reference evidence="8 9" key="1">
    <citation type="submission" date="2020-04" db="EMBL/GenBank/DDBJ databases">
        <title>The first description of lens atrophy caused by putative novel Shewanella sp. that is a new emerging pathogen for cultured rainbow trout?</title>
        <authorList>
            <person name="Saticioglu I.B."/>
            <person name="Duman M."/>
            <person name="Altun S."/>
        </authorList>
    </citation>
    <scope>NUCLEOTIDE SEQUENCE [LARGE SCALE GENOMIC DNA]</scope>
    <source>
        <strain evidence="8 9">S-1</strain>
    </source>
</reference>
<feature type="domain" description="Core-binding (CB)" evidence="7">
    <location>
        <begin position="97"/>
        <end position="177"/>
    </location>
</feature>
<keyword evidence="2" id="KW-0229">DNA integration</keyword>
<evidence type="ECO:0000313" key="8">
    <source>
        <dbReference type="EMBL" id="NLQ22283.1"/>
    </source>
</evidence>
<dbReference type="InterPro" id="IPR044068">
    <property type="entry name" value="CB"/>
</dbReference>
<dbReference type="Pfam" id="PF00589">
    <property type="entry name" value="Phage_integrase"/>
    <property type="match status" value="1"/>
</dbReference>
<evidence type="ECO:0000256" key="3">
    <source>
        <dbReference type="ARBA" id="ARBA00023125"/>
    </source>
</evidence>
<proteinExistence type="inferred from homology"/>
<dbReference type="Gene3D" id="3.30.160.390">
    <property type="entry name" value="Integrase, DNA-binding domain"/>
    <property type="match status" value="1"/>
</dbReference>
<dbReference type="Pfam" id="PF13356">
    <property type="entry name" value="Arm-DNA-bind_3"/>
    <property type="match status" value="1"/>
</dbReference>
<keyword evidence="4" id="KW-0233">DNA recombination</keyword>